<evidence type="ECO:0000313" key="5">
    <source>
        <dbReference type="Proteomes" id="UP000719412"/>
    </source>
</evidence>
<dbReference type="InterPro" id="IPR050734">
    <property type="entry name" value="PIH1/Kintoun_subfamily"/>
</dbReference>
<accession>A0A8J6L8N8</accession>
<comment type="similarity">
    <text evidence="1">Belongs to the PIH1 family.</text>
</comment>
<dbReference type="GO" id="GO:0000492">
    <property type="term" value="P:box C/D snoRNP assembly"/>
    <property type="evidence" value="ECO:0007669"/>
    <property type="project" value="TreeGrafter"/>
</dbReference>
<dbReference type="AlphaFoldDB" id="A0A8J6L8N8"/>
<evidence type="ECO:0000256" key="2">
    <source>
        <dbReference type="ARBA" id="ARBA00046233"/>
    </source>
</evidence>
<proteinExistence type="inferred from homology"/>
<dbReference type="GO" id="GO:0097255">
    <property type="term" value="C:R2TP complex"/>
    <property type="evidence" value="ECO:0007669"/>
    <property type="project" value="TreeGrafter"/>
</dbReference>
<dbReference type="InterPro" id="IPR012981">
    <property type="entry name" value="PIH1_N"/>
</dbReference>
<protein>
    <recommendedName>
        <fullName evidence="3">PIH1 N-terminal domain-containing protein</fullName>
    </recommendedName>
</protein>
<evidence type="ECO:0000313" key="4">
    <source>
        <dbReference type="EMBL" id="KAH0813609.1"/>
    </source>
</evidence>
<evidence type="ECO:0000259" key="3">
    <source>
        <dbReference type="Pfam" id="PF08190"/>
    </source>
</evidence>
<dbReference type="Pfam" id="PF08190">
    <property type="entry name" value="PIH1"/>
    <property type="match status" value="1"/>
</dbReference>
<evidence type="ECO:0000256" key="1">
    <source>
        <dbReference type="ARBA" id="ARBA00008511"/>
    </source>
</evidence>
<comment type="function">
    <text evidence="2">Involved in the assembly of C/D box small nucleolar ribonucleoprotein (snoRNP) particles. Recruits the SWI/SNF complex to the core promoter of rRNA genes and enhances pre-rRNA transcription. Mediates interaction of TELO2 with the R2TP complex which is necessary for the stability of MTOR and SMG1. Positively regulates the assembly and activity of the mTORC1 complex.</text>
</comment>
<dbReference type="GO" id="GO:0006364">
    <property type="term" value="P:rRNA processing"/>
    <property type="evidence" value="ECO:0007669"/>
    <property type="project" value="TreeGrafter"/>
</dbReference>
<dbReference type="EMBL" id="JABDTM020025107">
    <property type="protein sequence ID" value="KAH0813609.1"/>
    <property type="molecule type" value="Genomic_DNA"/>
</dbReference>
<gene>
    <name evidence="4" type="ORF">GEV33_009184</name>
</gene>
<reference evidence="4" key="2">
    <citation type="submission" date="2021-08" db="EMBL/GenBank/DDBJ databases">
        <authorList>
            <person name="Eriksson T."/>
        </authorList>
    </citation>
    <scope>NUCLEOTIDE SEQUENCE</scope>
    <source>
        <strain evidence="4">Stoneville</strain>
        <tissue evidence="4">Whole head</tissue>
    </source>
</reference>
<organism evidence="4 5">
    <name type="scientific">Tenebrio molitor</name>
    <name type="common">Yellow mealworm beetle</name>
    <dbReference type="NCBI Taxonomy" id="7067"/>
    <lineage>
        <taxon>Eukaryota</taxon>
        <taxon>Metazoa</taxon>
        <taxon>Ecdysozoa</taxon>
        <taxon>Arthropoda</taxon>
        <taxon>Hexapoda</taxon>
        <taxon>Insecta</taxon>
        <taxon>Pterygota</taxon>
        <taxon>Neoptera</taxon>
        <taxon>Endopterygota</taxon>
        <taxon>Coleoptera</taxon>
        <taxon>Polyphaga</taxon>
        <taxon>Cucujiformia</taxon>
        <taxon>Tenebrionidae</taxon>
        <taxon>Tenebrio</taxon>
    </lineage>
</organism>
<sequence>MCSKPSKGVFLDVDPSIVESKLQFTSDPDEEEFNKIFKPLGEQHPSKLVKPFPGFCIKTREVGSERKFFVNICHTDAIPAPKDISEKELSEILESDEISEFRVPMSIGEVRTEKDKKNEEAKAADVAVHPSFFNKIEQRLKDKYGIVCNDEKIILKNRKAFGTLQMHRIQQREVDEKMKSGSRSLIEEITGSTGSEGAKPLIETISSNSIENRVPEYRLFRRKAQPNCLVGEFKFPDVESFRPVVLLWSYIRIYVRLVLTDCNTMASPILHLTPLDFNFWDHTKDLVYEVEINTGGQLQKRVTDAANQICKNPEMLNSVY</sequence>
<comment type="caution">
    <text evidence="4">The sequence shown here is derived from an EMBL/GenBank/DDBJ whole genome shotgun (WGS) entry which is preliminary data.</text>
</comment>
<feature type="domain" description="PIH1 N-terminal" evidence="3">
    <location>
        <begin position="41"/>
        <end position="139"/>
    </location>
</feature>
<dbReference type="GO" id="GO:0005737">
    <property type="term" value="C:cytoplasm"/>
    <property type="evidence" value="ECO:0007669"/>
    <property type="project" value="TreeGrafter"/>
</dbReference>
<dbReference type="Proteomes" id="UP000719412">
    <property type="component" value="Unassembled WGS sequence"/>
</dbReference>
<dbReference type="PANTHER" id="PTHR22997:SF0">
    <property type="entry name" value="PIH1 DOMAIN-CONTAINING PROTEIN 1"/>
    <property type="match status" value="1"/>
</dbReference>
<name>A0A8J6L8N8_TENMO</name>
<dbReference type="GO" id="GO:1990904">
    <property type="term" value="C:ribonucleoprotein complex"/>
    <property type="evidence" value="ECO:0007669"/>
    <property type="project" value="TreeGrafter"/>
</dbReference>
<keyword evidence="5" id="KW-1185">Reference proteome</keyword>
<dbReference type="PANTHER" id="PTHR22997">
    <property type="entry name" value="PIH1 DOMAIN-CONTAINING PROTEIN 1"/>
    <property type="match status" value="1"/>
</dbReference>
<reference evidence="4" key="1">
    <citation type="journal article" date="2020" name="J Insects Food Feed">
        <title>The yellow mealworm (Tenebrio molitor) genome: a resource for the emerging insects as food and feed industry.</title>
        <authorList>
            <person name="Eriksson T."/>
            <person name="Andere A."/>
            <person name="Kelstrup H."/>
            <person name="Emery V."/>
            <person name="Picard C."/>
        </authorList>
    </citation>
    <scope>NUCLEOTIDE SEQUENCE</scope>
    <source>
        <strain evidence="4">Stoneville</strain>
        <tissue evidence="4">Whole head</tissue>
    </source>
</reference>